<evidence type="ECO:0000256" key="1">
    <source>
        <dbReference type="PROSITE-ProRule" id="PRU00723"/>
    </source>
</evidence>
<dbReference type="EMBL" id="CAXAMN010000925">
    <property type="protein sequence ID" value="CAK8991471.1"/>
    <property type="molecule type" value="Genomic_DNA"/>
</dbReference>
<proteinExistence type="predicted"/>
<organism evidence="3 4">
    <name type="scientific">Durusdinium trenchii</name>
    <dbReference type="NCBI Taxonomy" id="1381693"/>
    <lineage>
        <taxon>Eukaryota</taxon>
        <taxon>Sar</taxon>
        <taxon>Alveolata</taxon>
        <taxon>Dinophyceae</taxon>
        <taxon>Suessiales</taxon>
        <taxon>Symbiodiniaceae</taxon>
        <taxon>Durusdinium</taxon>
    </lineage>
</organism>
<dbReference type="PROSITE" id="PS50103">
    <property type="entry name" value="ZF_C3H1"/>
    <property type="match status" value="1"/>
</dbReference>
<keyword evidence="1" id="KW-0863">Zinc-finger</keyword>
<gene>
    <name evidence="3" type="ORF">CCMP2556_LOCUS2469</name>
</gene>
<keyword evidence="1" id="KW-0862">Zinc</keyword>
<keyword evidence="1" id="KW-0479">Metal-binding</keyword>
<sequence length="237" mass="26981">MAHVLSLRYHNSFIDVEPVAPILRRASSAPVMDRVAPWGANKNEEDKFLYVQALSKKLQQKWQSVSGVMCMPPEQMQLDSIPSFGSLGHPDVCHRPCMYFQAGLCRNGSACTYCHLSHDEKQVKLDKKQRVLMQHISYKELVVLTLPFVRQRIQEMTVDASELLFLLETEAADANLPVFPLREGRNVSRVLARMNLSKLIGLVQHKISSQSELEKVNLSESLDAALERIRDHFILKE</sequence>
<evidence type="ECO:0000259" key="2">
    <source>
        <dbReference type="PROSITE" id="PS50103"/>
    </source>
</evidence>
<comment type="caution">
    <text evidence="3">The sequence shown here is derived from an EMBL/GenBank/DDBJ whole genome shotgun (WGS) entry which is preliminary data.</text>
</comment>
<feature type="zinc finger region" description="C3H1-type" evidence="1">
    <location>
        <begin position="96"/>
        <end position="121"/>
    </location>
</feature>
<name>A0ABP0HML5_9DINO</name>
<evidence type="ECO:0000313" key="3">
    <source>
        <dbReference type="EMBL" id="CAK8991471.1"/>
    </source>
</evidence>
<keyword evidence="4" id="KW-1185">Reference proteome</keyword>
<dbReference type="Proteomes" id="UP001642484">
    <property type="component" value="Unassembled WGS sequence"/>
</dbReference>
<dbReference type="InterPro" id="IPR000571">
    <property type="entry name" value="Znf_CCCH"/>
</dbReference>
<evidence type="ECO:0000313" key="4">
    <source>
        <dbReference type="Proteomes" id="UP001642484"/>
    </source>
</evidence>
<accession>A0ABP0HML5</accession>
<reference evidence="3 4" key="1">
    <citation type="submission" date="2024-02" db="EMBL/GenBank/DDBJ databases">
        <authorList>
            <person name="Chen Y."/>
            <person name="Shah S."/>
            <person name="Dougan E. K."/>
            <person name="Thang M."/>
            <person name="Chan C."/>
        </authorList>
    </citation>
    <scope>NUCLEOTIDE SEQUENCE [LARGE SCALE GENOMIC DNA]</scope>
</reference>
<feature type="domain" description="C3H1-type" evidence="2">
    <location>
        <begin position="96"/>
        <end position="121"/>
    </location>
</feature>
<protein>
    <recommendedName>
        <fullName evidence="2">C3H1-type domain-containing protein</fullName>
    </recommendedName>
</protein>